<dbReference type="InterPro" id="IPR014729">
    <property type="entry name" value="Rossmann-like_a/b/a_fold"/>
</dbReference>
<comment type="pathway">
    <text evidence="1">Amino-acid biosynthesis; L-asparagine biosynthesis; L-asparagine from L-aspartate (L-Gln route): step 1/1.</text>
</comment>
<dbReference type="RefSeq" id="WP_175490848.1">
    <property type="nucleotide sequence ID" value="NZ_FNJM01000007.1"/>
</dbReference>
<dbReference type="STRING" id="94869.SAMN04488529_10727"/>
<dbReference type="PANTHER" id="PTHR43284">
    <property type="entry name" value="ASPARAGINE SYNTHETASE (GLUTAMINE-HYDROLYZING)"/>
    <property type="match status" value="1"/>
</dbReference>
<organism evidence="7 8">
    <name type="scientific">Clostridium gasigenes</name>
    <dbReference type="NCBI Taxonomy" id="94869"/>
    <lineage>
        <taxon>Bacteria</taxon>
        <taxon>Bacillati</taxon>
        <taxon>Bacillota</taxon>
        <taxon>Clostridia</taxon>
        <taxon>Eubacteriales</taxon>
        <taxon>Clostridiaceae</taxon>
        <taxon>Clostridium</taxon>
    </lineage>
</organism>
<dbReference type="InterPro" id="IPR051786">
    <property type="entry name" value="ASN_synthetase/amidase"/>
</dbReference>
<keyword evidence="8" id="KW-1185">Reference proteome</keyword>
<dbReference type="EMBL" id="FNJM01000007">
    <property type="protein sequence ID" value="SDP53155.1"/>
    <property type="molecule type" value="Genomic_DNA"/>
</dbReference>
<dbReference type="AlphaFoldDB" id="A0A1H0TH34"/>
<accession>A0A1H0TH34</accession>
<dbReference type="Pfam" id="PF13537">
    <property type="entry name" value="GATase_7"/>
    <property type="match status" value="1"/>
</dbReference>
<proteinExistence type="predicted"/>
<keyword evidence="3" id="KW-0061">Asparagine biosynthesis</keyword>
<dbReference type="Proteomes" id="UP000198597">
    <property type="component" value="Unassembled WGS sequence"/>
</dbReference>
<dbReference type="GO" id="GO:0006529">
    <property type="term" value="P:asparagine biosynthetic process"/>
    <property type="evidence" value="ECO:0007669"/>
    <property type="project" value="UniProtKB-KW"/>
</dbReference>
<comment type="catalytic activity">
    <reaction evidence="4">
        <text>L-aspartate + L-glutamine + ATP + H2O = L-asparagine + L-glutamate + AMP + diphosphate + H(+)</text>
        <dbReference type="Rhea" id="RHEA:12228"/>
        <dbReference type="ChEBI" id="CHEBI:15377"/>
        <dbReference type="ChEBI" id="CHEBI:15378"/>
        <dbReference type="ChEBI" id="CHEBI:29985"/>
        <dbReference type="ChEBI" id="CHEBI:29991"/>
        <dbReference type="ChEBI" id="CHEBI:30616"/>
        <dbReference type="ChEBI" id="CHEBI:33019"/>
        <dbReference type="ChEBI" id="CHEBI:58048"/>
        <dbReference type="ChEBI" id="CHEBI:58359"/>
        <dbReference type="ChEBI" id="CHEBI:456215"/>
        <dbReference type="EC" id="6.3.5.4"/>
    </reaction>
</comment>
<evidence type="ECO:0000259" key="6">
    <source>
        <dbReference type="Pfam" id="PF13537"/>
    </source>
</evidence>
<dbReference type="Pfam" id="PF00733">
    <property type="entry name" value="Asn_synthase"/>
    <property type="match status" value="1"/>
</dbReference>
<keyword evidence="3" id="KW-0028">Amino-acid biosynthesis</keyword>
<name>A0A1H0TH34_9CLOT</name>
<dbReference type="InterPro" id="IPR001962">
    <property type="entry name" value="Asn_synthase"/>
</dbReference>
<dbReference type="PANTHER" id="PTHR43284:SF1">
    <property type="entry name" value="ASPARAGINE SYNTHETASE"/>
    <property type="match status" value="1"/>
</dbReference>
<dbReference type="SUPFAM" id="SSF52402">
    <property type="entry name" value="Adenine nucleotide alpha hydrolases-like"/>
    <property type="match status" value="1"/>
</dbReference>
<evidence type="ECO:0000256" key="4">
    <source>
        <dbReference type="ARBA" id="ARBA00048741"/>
    </source>
</evidence>
<feature type="domain" description="Glutamine amidotransferase type-2" evidence="6">
    <location>
        <begin position="45"/>
        <end position="138"/>
    </location>
</feature>
<evidence type="ECO:0000256" key="2">
    <source>
        <dbReference type="ARBA" id="ARBA00012737"/>
    </source>
</evidence>
<feature type="domain" description="Asparagine synthetase" evidence="5">
    <location>
        <begin position="221"/>
        <end position="312"/>
    </location>
</feature>
<dbReference type="SUPFAM" id="SSF56235">
    <property type="entry name" value="N-terminal nucleophile aminohydrolases (Ntn hydrolases)"/>
    <property type="match status" value="1"/>
</dbReference>
<dbReference type="GO" id="GO:0004066">
    <property type="term" value="F:asparagine synthase (glutamine-hydrolyzing) activity"/>
    <property type="evidence" value="ECO:0007669"/>
    <property type="project" value="UniProtKB-EC"/>
</dbReference>
<protein>
    <recommendedName>
        <fullName evidence="2">asparagine synthase (glutamine-hydrolyzing)</fullName>
        <ecNumber evidence="2">6.3.5.4</ecNumber>
    </recommendedName>
</protein>
<dbReference type="Gene3D" id="3.40.50.620">
    <property type="entry name" value="HUPs"/>
    <property type="match status" value="1"/>
</dbReference>
<dbReference type="Gene3D" id="3.60.20.10">
    <property type="entry name" value="Glutamine Phosphoribosylpyrophosphate, subunit 1, domain 1"/>
    <property type="match status" value="1"/>
</dbReference>
<reference evidence="7 8" key="1">
    <citation type="submission" date="2016-10" db="EMBL/GenBank/DDBJ databases">
        <authorList>
            <person name="de Groot N.N."/>
        </authorList>
    </citation>
    <scope>NUCLEOTIDE SEQUENCE [LARGE SCALE GENOMIC DNA]</scope>
    <source>
        <strain evidence="7 8">DSM 12272</strain>
    </source>
</reference>
<gene>
    <name evidence="7" type="ORF">SAMN04488529_10727</name>
</gene>
<dbReference type="InterPro" id="IPR017932">
    <property type="entry name" value="GATase_2_dom"/>
</dbReference>
<dbReference type="EC" id="6.3.5.4" evidence="2"/>
<dbReference type="InterPro" id="IPR029055">
    <property type="entry name" value="Ntn_hydrolases_N"/>
</dbReference>
<evidence type="ECO:0000259" key="5">
    <source>
        <dbReference type="Pfam" id="PF00733"/>
    </source>
</evidence>
<evidence type="ECO:0000313" key="7">
    <source>
        <dbReference type="EMBL" id="SDP53155.1"/>
    </source>
</evidence>
<evidence type="ECO:0000313" key="8">
    <source>
        <dbReference type="Proteomes" id="UP000198597"/>
    </source>
</evidence>
<evidence type="ECO:0000256" key="3">
    <source>
        <dbReference type="ARBA" id="ARBA00022888"/>
    </source>
</evidence>
<sequence>MRGTTLIVTEKSFNKDKLRSADYIESDNFLIYKEFNKKFTNEKIFKEDDELLIVIDGVILNDKELKNKYVATDNFSLIKNMYKSLGINLVDSLRGNFYGIIYDKKKNVWSVFTNHLGNKPLYYFFDKSKGSLVVSSDLFDLVKSLRELGIRANIDEIGAYYMLTFGYMIADTTLIKDVKRIEPGTILTLEDKKINLNQYYFLDNENYLTDSEDKIIDNMYELFNDSIDKSFRKDRENGYKHISYLSGGLDSRMIAVGAKKLGYDDITTITFSENYSRDEKIARDIAADFKLNSIFRSLNNGNFLMNIDEAVEGNFGQNIYSGAIHLVSTNNLVNFDEFGFIHNGNLADVMHGDYIDAPKHTPPSIENWMYSRILKDKVDFISPMIKEKYSNEEKFAIYNRGINGMYNGSVSALGISETCEPFTNQDVIEYCSRMEPKHKYKEAVFLKMIQKYYPEATNYKWQKWNINPTEFNAKFMGTVFGKAFRVLDGQIQRFGSQSNNMNPFEKWYSTNDNLRNFITKYLKENLYLLDGYSELKSDCEKLINSNKVIEKTQVMTLLNFIKRINDIYE</sequence>
<evidence type="ECO:0000256" key="1">
    <source>
        <dbReference type="ARBA" id="ARBA00005187"/>
    </source>
</evidence>